<evidence type="ECO:0000259" key="1">
    <source>
        <dbReference type="PROSITE" id="PS50097"/>
    </source>
</evidence>
<dbReference type="CDD" id="cd18186">
    <property type="entry name" value="BTB_POZ_ZBTB_KLHL-like"/>
    <property type="match status" value="1"/>
</dbReference>
<comment type="caution">
    <text evidence="3">The sequence shown here is derived from an EMBL/GenBank/DDBJ whole genome shotgun (WGS) entry which is preliminary data.</text>
</comment>
<dbReference type="EMBL" id="BLAL01000020">
    <property type="protein sequence ID" value="GES76313.1"/>
    <property type="molecule type" value="Genomic_DNA"/>
</dbReference>
<dbReference type="AlphaFoldDB" id="A0A8H3KUS5"/>
<proteinExistence type="predicted"/>
<dbReference type="Pfam" id="PF07534">
    <property type="entry name" value="TLD"/>
    <property type="match status" value="1"/>
</dbReference>
<dbReference type="Gene3D" id="3.30.710.10">
    <property type="entry name" value="Potassium Channel Kv1.1, Chain A"/>
    <property type="match status" value="1"/>
</dbReference>
<dbReference type="Gene3D" id="1.25.40.420">
    <property type="match status" value="1"/>
</dbReference>
<dbReference type="PROSITE" id="PS51886">
    <property type="entry name" value="TLDC"/>
    <property type="match status" value="1"/>
</dbReference>
<evidence type="ECO:0000313" key="3">
    <source>
        <dbReference type="EMBL" id="GES76313.1"/>
    </source>
</evidence>
<sequence>MDDKLLQKLSQNLLEILDDEEYYDVTIEVNNGPDVKIFRAHMIILNYRSPYLRRILSINKKKNFNDFVHIKLLNILPRIFQGILRYIYGGELLLEEYDVSDIIKILIAANELGLEELTLYIESFLVKNRKNWIEQNYNFIYRISFESNSFFDLQRCCIDLVSKEPIKILNSLNFSTISEKFLISLIQENNLRMSESQVWEYVIKWGLAQNSELPSDPTRCSKDDFKVLKNTLKRCIPFIKFQNLTSKEFSRKVLPYKRILPKELYRNLLDYFLDIDIKILESRVKEIKLKIIDSKIVTFQHVELISKWIDKLETRDKLTSSCEFKLLYRDTRDGSDGMFNRFKKFHEVCDDKSRTLTIIKVKDCDEIIGGYNPIEWKSDDSHGITKDSFIFSFSNDDVILSRVSDDKKAIFNGLCYGPSFGDRDLYVCKTLGGELRILCRKKSYERQIRETHTTFLEFEVFQIS</sequence>
<feature type="domain" description="TLDc" evidence="2">
    <location>
        <begin position="295"/>
        <end position="464"/>
    </location>
</feature>
<evidence type="ECO:0000313" key="4">
    <source>
        <dbReference type="Proteomes" id="UP000615446"/>
    </source>
</evidence>
<dbReference type="GO" id="GO:0005737">
    <property type="term" value="C:cytoplasm"/>
    <property type="evidence" value="ECO:0007669"/>
    <property type="project" value="TreeGrafter"/>
</dbReference>
<dbReference type="SMART" id="SM00225">
    <property type="entry name" value="BTB"/>
    <property type="match status" value="1"/>
</dbReference>
<dbReference type="SUPFAM" id="SSF54695">
    <property type="entry name" value="POZ domain"/>
    <property type="match status" value="1"/>
</dbReference>
<dbReference type="Proteomes" id="UP000615446">
    <property type="component" value="Unassembled WGS sequence"/>
</dbReference>
<dbReference type="InterPro" id="IPR052407">
    <property type="entry name" value="BTB_POZ_domain_cont_9"/>
</dbReference>
<name>A0A8H3KUS5_9GLOM</name>
<accession>A0A8H3KUS5</accession>
<dbReference type="Pfam" id="PF00651">
    <property type="entry name" value="BTB"/>
    <property type="match status" value="1"/>
</dbReference>
<dbReference type="PANTHER" id="PTHR46306:SF1">
    <property type="entry name" value="BTB_POZ DOMAIN-CONTAINING PROTEIN 9"/>
    <property type="match status" value="1"/>
</dbReference>
<dbReference type="OrthoDB" id="6408997at2759"/>
<dbReference type="InterPro" id="IPR000210">
    <property type="entry name" value="BTB/POZ_dom"/>
</dbReference>
<protein>
    <submittedName>
        <fullName evidence="3">Carbohydrate-binding module family 13 protein</fullName>
    </submittedName>
</protein>
<dbReference type="InterPro" id="IPR011333">
    <property type="entry name" value="SKP1/BTB/POZ_sf"/>
</dbReference>
<dbReference type="InterPro" id="IPR006571">
    <property type="entry name" value="TLDc_dom"/>
</dbReference>
<dbReference type="PROSITE" id="PS50097">
    <property type="entry name" value="BTB"/>
    <property type="match status" value="1"/>
</dbReference>
<feature type="domain" description="BTB" evidence="1">
    <location>
        <begin position="23"/>
        <end position="96"/>
    </location>
</feature>
<evidence type="ECO:0000259" key="2">
    <source>
        <dbReference type="PROSITE" id="PS51886"/>
    </source>
</evidence>
<gene>
    <name evidence="3" type="ORF">RCL2_000372100</name>
</gene>
<reference evidence="3" key="1">
    <citation type="submission" date="2019-10" db="EMBL/GenBank/DDBJ databases">
        <title>Conservation and host-specific expression of non-tandemly repeated heterogenous ribosome RNA gene in arbuscular mycorrhizal fungi.</title>
        <authorList>
            <person name="Maeda T."/>
            <person name="Kobayashi Y."/>
            <person name="Nakagawa T."/>
            <person name="Ezawa T."/>
            <person name="Yamaguchi K."/>
            <person name="Bino T."/>
            <person name="Nishimoto Y."/>
            <person name="Shigenobu S."/>
            <person name="Kawaguchi M."/>
        </authorList>
    </citation>
    <scope>NUCLEOTIDE SEQUENCE</scope>
    <source>
        <strain evidence="3">HR1</strain>
    </source>
</reference>
<dbReference type="PANTHER" id="PTHR46306">
    <property type="entry name" value="BTB/POZ DOMAIN-CONTAINING PROTEIN 9"/>
    <property type="match status" value="1"/>
</dbReference>
<organism evidence="3 4">
    <name type="scientific">Rhizophagus clarus</name>
    <dbReference type="NCBI Taxonomy" id="94130"/>
    <lineage>
        <taxon>Eukaryota</taxon>
        <taxon>Fungi</taxon>
        <taxon>Fungi incertae sedis</taxon>
        <taxon>Mucoromycota</taxon>
        <taxon>Glomeromycotina</taxon>
        <taxon>Glomeromycetes</taxon>
        <taxon>Glomerales</taxon>
        <taxon>Glomeraceae</taxon>
        <taxon>Rhizophagus</taxon>
    </lineage>
</organism>